<dbReference type="Pfam" id="PF01678">
    <property type="entry name" value="DAP_epimerase"/>
    <property type="match status" value="2"/>
</dbReference>
<dbReference type="GO" id="GO:0008837">
    <property type="term" value="F:diaminopimelate epimerase activity"/>
    <property type="evidence" value="ECO:0007669"/>
    <property type="project" value="UniProtKB-UniRule"/>
</dbReference>
<feature type="binding site" evidence="8">
    <location>
        <position position="66"/>
    </location>
    <ligand>
        <name>substrate</name>
    </ligand>
</feature>
<keyword evidence="4 8" id="KW-0028">Amino-acid biosynthesis</keyword>
<feature type="binding site" evidence="8">
    <location>
        <position position="179"/>
    </location>
    <ligand>
        <name>substrate</name>
    </ligand>
</feature>
<keyword evidence="11" id="KW-1185">Reference proteome</keyword>
<organism evidence="10 11">
    <name type="scientific">Velamenicoccus archaeovorus</name>
    <dbReference type="NCBI Taxonomy" id="1930593"/>
    <lineage>
        <taxon>Bacteria</taxon>
        <taxon>Pseudomonadati</taxon>
        <taxon>Candidatus Omnitrophota</taxon>
        <taxon>Candidatus Velamenicoccus</taxon>
    </lineage>
</organism>
<dbReference type="PANTHER" id="PTHR31689">
    <property type="entry name" value="DIAMINOPIMELATE EPIMERASE, CHLOROPLASTIC"/>
    <property type="match status" value="1"/>
</dbReference>
<evidence type="ECO:0000256" key="4">
    <source>
        <dbReference type="ARBA" id="ARBA00022605"/>
    </source>
</evidence>
<evidence type="ECO:0000256" key="2">
    <source>
        <dbReference type="ARBA" id="ARBA00010219"/>
    </source>
</evidence>
<dbReference type="InterPro" id="IPR001653">
    <property type="entry name" value="DAP_epimerase_DapF"/>
</dbReference>
<dbReference type="UniPathway" id="UPA00034">
    <property type="reaction ID" value="UER00025"/>
</dbReference>
<evidence type="ECO:0000313" key="11">
    <source>
        <dbReference type="Proteomes" id="UP000287243"/>
    </source>
</evidence>
<proteinExistence type="inferred from homology"/>
<dbReference type="GO" id="GO:0009089">
    <property type="term" value="P:lysine biosynthetic process via diaminopimelate"/>
    <property type="evidence" value="ECO:0007669"/>
    <property type="project" value="UniProtKB-UniRule"/>
</dbReference>
<dbReference type="Gene3D" id="3.10.310.10">
    <property type="entry name" value="Diaminopimelate Epimerase, Chain A, domain 1"/>
    <property type="match status" value="2"/>
</dbReference>
<dbReference type="NCBIfam" id="TIGR00652">
    <property type="entry name" value="DapF"/>
    <property type="match status" value="1"/>
</dbReference>
<keyword evidence="5 8" id="KW-0457">Lysine biosynthesis</keyword>
<feature type="active site" description="Proton acceptor" evidence="8">
    <location>
        <position position="207"/>
    </location>
</feature>
<keyword evidence="6 8" id="KW-0413">Isomerase</keyword>
<dbReference type="EMBL" id="CP019384">
    <property type="protein sequence ID" value="QAT17188.1"/>
    <property type="molecule type" value="Genomic_DNA"/>
</dbReference>
<comment type="subunit">
    <text evidence="8">Homodimer.</text>
</comment>
<dbReference type="Proteomes" id="UP000287243">
    <property type="component" value="Chromosome"/>
</dbReference>
<gene>
    <name evidence="8" type="primary">dapF</name>
    <name evidence="10" type="ORF">BU251_05305</name>
</gene>
<evidence type="ECO:0000256" key="7">
    <source>
        <dbReference type="ARBA" id="ARBA00051712"/>
    </source>
</evidence>
<feature type="binding site" evidence="8">
    <location>
        <begin position="76"/>
        <end position="77"/>
    </location>
    <ligand>
        <name>substrate</name>
    </ligand>
</feature>
<feature type="binding site" evidence="8">
    <location>
        <position position="14"/>
    </location>
    <ligand>
        <name>substrate</name>
    </ligand>
</feature>
<sequence>MRSIPFVKLQGSGNDFILLEPNSRSRIPMSKPFIEKICDRRFGVGADGVLLMEASQKADVRMRIFNADGSEAEMCGNGARCLALYFFHSSGRKAFSIETGAGLLAASITEDGIKIRMTDPKDIRLDLCVKAAGKEYNVDFVDTGVPHAVIEVSDVAKVPVTRLGRLLRSHDIFSPAGTNVDFIQRQADGSVNIRTYERGVEDETLACGTGSVAAAVISVINHEGCGTKPHMKHRVCVKTKSGDVLCVYFTMSKKKIFDVWLEGQARVVFRGKYLSG</sequence>
<comment type="catalytic activity">
    <reaction evidence="7 8">
        <text>(2S,6S)-2,6-diaminopimelate = meso-2,6-diaminopimelate</text>
        <dbReference type="Rhea" id="RHEA:15393"/>
        <dbReference type="ChEBI" id="CHEBI:57609"/>
        <dbReference type="ChEBI" id="CHEBI:57791"/>
        <dbReference type="EC" id="5.1.1.7"/>
    </reaction>
</comment>
<dbReference type="OrthoDB" id="9805408at2"/>
<accession>A0A410P528</accession>
<feature type="binding site" evidence="8">
    <location>
        <begin position="197"/>
        <end position="198"/>
    </location>
    <ligand>
        <name>substrate</name>
    </ligand>
</feature>
<dbReference type="RefSeq" id="WP_128699899.1">
    <property type="nucleotide sequence ID" value="NZ_CP019384.1"/>
</dbReference>
<evidence type="ECO:0000256" key="1">
    <source>
        <dbReference type="ARBA" id="ARBA00005196"/>
    </source>
</evidence>
<dbReference type="SUPFAM" id="SSF54506">
    <property type="entry name" value="Diaminopimelate epimerase-like"/>
    <property type="match status" value="2"/>
</dbReference>
<dbReference type="PROSITE" id="PS01326">
    <property type="entry name" value="DAP_EPIMERASE"/>
    <property type="match status" value="1"/>
</dbReference>
<dbReference type="AlphaFoldDB" id="A0A410P528"/>
<dbReference type="EC" id="5.1.1.7" evidence="3 8"/>
<evidence type="ECO:0000256" key="5">
    <source>
        <dbReference type="ARBA" id="ARBA00023154"/>
    </source>
</evidence>
<dbReference type="HAMAP" id="MF_00197">
    <property type="entry name" value="DAP_epimerase"/>
    <property type="match status" value="1"/>
</dbReference>
<comment type="subcellular location">
    <subcellularLocation>
        <location evidence="8">Cytoplasm</location>
    </subcellularLocation>
</comment>
<comment type="pathway">
    <text evidence="1 8">Amino-acid biosynthesis; L-lysine biosynthesis via DAP pathway; DL-2,6-diaminopimelate from LL-2,6-diaminopimelate: step 1/1.</text>
</comment>
<feature type="site" description="Could be important to modulate the pK values of the two catalytic cysteine residues" evidence="8">
    <location>
        <position position="147"/>
    </location>
</feature>
<comment type="function">
    <text evidence="8">Catalyzes the stereoinversion of LL-2,6-diaminopimelate (L,L-DAP) to meso-diaminopimelate (meso-DAP), a precursor of L-lysine and an essential component of the bacterial peptidoglycan.</text>
</comment>
<comment type="caution">
    <text evidence="8">Lacks conserved residue(s) required for the propagation of feature annotation.</text>
</comment>
<reference evidence="10 11" key="1">
    <citation type="submission" date="2017-01" db="EMBL/GenBank/DDBJ databases">
        <title>First insights into the biology of 'candidatus Vampirococcus archaeovorus'.</title>
        <authorList>
            <person name="Kizina J."/>
            <person name="Jordan S."/>
            <person name="Stueber K."/>
            <person name="Reinhardt R."/>
            <person name="Harder J."/>
        </authorList>
    </citation>
    <scope>NUCLEOTIDE SEQUENCE [LARGE SCALE GENOMIC DNA]</scope>
    <source>
        <strain evidence="10 11">LiM</strain>
    </source>
</reference>
<dbReference type="InterPro" id="IPR018510">
    <property type="entry name" value="DAP_epimerase_AS"/>
</dbReference>
<dbReference type="GO" id="GO:0005829">
    <property type="term" value="C:cytosol"/>
    <property type="evidence" value="ECO:0007669"/>
    <property type="project" value="TreeGrafter"/>
</dbReference>
<feature type="active site" evidence="9">
    <location>
        <position position="75"/>
    </location>
</feature>
<feature type="site" description="Could be important to modulate the pK values of the two catalytic cysteine residues" evidence="8">
    <location>
        <position position="197"/>
    </location>
</feature>
<feature type="active site" description="Proton donor" evidence="8">
    <location>
        <position position="75"/>
    </location>
</feature>
<feature type="binding site" evidence="8">
    <location>
        <begin position="208"/>
        <end position="209"/>
    </location>
    <ligand>
        <name>substrate</name>
    </ligand>
</feature>
<evidence type="ECO:0000256" key="6">
    <source>
        <dbReference type="ARBA" id="ARBA00023235"/>
    </source>
</evidence>
<dbReference type="KEGG" id="vai:BU251_05305"/>
<evidence type="ECO:0000313" key="10">
    <source>
        <dbReference type="EMBL" id="QAT17188.1"/>
    </source>
</evidence>
<evidence type="ECO:0000256" key="8">
    <source>
        <dbReference type="HAMAP-Rule" id="MF_00197"/>
    </source>
</evidence>
<evidence type="ECO:0000256" key="3">
    <source>
        <dbReference type="ARBA" id="ARBA00013080"/>
    </source>
</evidence>
<name>A0A410P528_VELA1</name>
<dbReference type="PANTHER" id="PTHR31689:SF0">
    <property type="entry name" value="DIAMINOPIMELATE EPIMERASE"/>
    <property type="match status" value="1"/>
</dbReference>
<keyword evidence="8" id="KW-0963">Cytoplasm</keyword>
<protein>
    <recommendedName>
        <fullName evidence="3 8">Diaminopimelate epimerase</fullName>
        <shortName evidence="8">DAP epimerase</shortName>
        <ecNumber evidence="3 8">5.1.1.7</ecNumber>
    </recommendedName>
    <alternativeName>
        <fullName evidence="8">PLP-independent amino acid racemase</fullName>
    </alternativeName>
</protein>
<evidence type="ECO:0000256" key="9">
    <source>
        <dbReference type="PROSITE-ProRule" id="PRU10125"/>
    </source>
</evidence>
<comment type="similarity">
    <text evidence="2 8">Belongs to the diaminopimelate epimerase family.</text>
</comment>